<protein>
    <recommendedName>
        <fullName evidence="2">MADF domain-containing protein</fullName>
    </recommendedName>
</protein>
<feature type="compositionally biased region" description="Low complexity" evidence="1">
    <location>
        <begin position="116"/>
        <end position="131"/>
    </location>
</feature>
<evidence type="ECO:0000256" key="1">
    <source>
        <dbReference type="SAM" id="MobiDB-lite"/>
    </source>
</evidence>
<gene>
    <name evidence="3" type="ORF">WN55_10556</name>
</gene>
<dbReference type="EMBL" id="KQ434809">
    <property type="protein sequence ID" value="KZC06645.1"/>
    <property type="molecule type" value="Genomic_DNA"/>
</dbReference>
<feature type="domain" description="MADF" evidence="2">
    <location>
        <begin position="20"/>
        <end position="76"/>
    </location>
</feature>
<organism evidence="3 4">
    <name type="scientific">Dufourea novaeangliae</name>
    <name type="common">Sweat bee</name>
    <dbReference type="NCBI Taxonomy" id="178035"/>
    <lineage>
        <taxon>Eukaryota</taxon>
        <taxon>Metazoa</taxon>
        <taxon>Ecdysozoa</taxon>
        <taxon>Arthropoda</taxon>
        <taxon>Hexapoda</taxon>
        <taxon>Insecta</taxon>
        <taxon>Pterygota</taxon>
        <taxon>Neoptera</taxon>
        <taxon>Endopterygota</taxon>
        <taxon>Hymenoptera</taxon>
        <taxon>Apocrita</taxon>
        <taxon>Aculeata</taxon>
        <taxon>Apoidea</taxon>
        <taxon>Anthophila</taxon>
        <taxon>Halictidae</taxon>
        <taxon>Rophitinae</taxon>
        <taxon>Dufourea</taxon>
    </lineage>
</organism>
<evidence type="ECO:0000313" key="4">
    <source>
        <dbReference type="Proteomes" id="UP000076502"/>
    </source>
</evidence>
<dbReference type="InterPro" id="IPR006578">
    <property type="entry name" value="MADF-dom"/>
</dbReference>
<feature type="compositionally biased region" description="Basic and acidic residues" evidence="1">
    <location>
        <begin position="214"/>
        <end position="223"/>
    </location>
</feature>
<sequence>MPKTGRTMKQSQYGINDTLLIEFVKSNPVMYEPILKPEYVLIVDGLWENVANLLNAPVDLVKKRWLNIKDSYSRRKSLRSAYNLDFLPLSSLDLSNDNSCASSKCSSPKEDETRSTRSVRSVSQLSSSSQTDTVNWSVVSTNAPESKQIGGKSRSRMSTPSQKNSGSINETQSVESNVRRFQDISAMTDCMFLPSEENHEKESSTPARWLSESPESKIEAKKQHAADSTRAFFESMAMTVSTFPQHIQASLKVRICNLVGDAEYGLTIPKPF</sequence>
<keyword evidence="4" id="KW-1185">Reference proteome</keyword>
<feature type="compositionally biased region" description="Polar residues" evidence="1">
    <location>
        <begin position="132"/>
        <end position="145"/>
    </location>
</feature>
<dbReference type="AlphaFoldDB" id="A0A154P3X7"/>
<evidence type="ECO:0000313" key="3">
    <source>
        <dbReference type="EMBL" id="KZC06645.1"/>
    </source>
</evidence>
<proteinExistence type="predicted"/>
<accession>A0A154P3X7</accession>
<feature type="region of interest" description="Disordered" evidence="1">
    <location>
        <begin position="196"/>
        <end position="223"/>
    </location>
</feature>
<reference evidence="3 4" key="1">
    <citation type="submission" date="2015-07" db="EMBL/GenBank/DDBJ databases">
        <title>The genome of Dufourea novaeangliae.</title>
        <authorList>
            <person name="Pan H."/>
            <person name="Kapheim K."/>
        </authorList>
    </citation>
    <scope>NUCLEOTIDE SEQUENCE [LARGE SCALE GENOMIC DNA]</scope>
    <source>
        <strain evidence="3">0120121106</strain>
        <tissue evidence="3">Whole body</tissue>
    </source>
</reference>
<dbReference type="Proteomes" id="UP000076502">
    <property type="component" value="Unassembled WGS sequence"/>
</dbReference>
<feature type="region of interest" description="Disordered" evidence="1">
    <location>
        <begin position="100"/>
        <end position="176"/>
    </location>
</feature>
<dbReference type="Pfam" id="PF10545">
    <property type="entry name" value="MADF_DNA_bdg"/>
    <property type="match status" value="1"/>
</dbReference>
<name>A0A154P3X7_DUFNO</name>
<feature type="compositionally biased region" description="Polar residues" evidence="1">
    <location>
        <begin position="156"/>
        <end position="176"/>
    </location>
</feature>
<evidence type="ECO:0000259" key="2">
    <source>
        <dbReference type="Pfam" id="PF10545"/>
    </source>
</evidence>